<dbReference type="FunFam" id="1.25.40.90:FF:000030">
    <property type="entry name" value="DUF618 domain protein"/>
    <property type="match status" value="1"/>
</dbReference>
<sequence length="424" mass="45548">MAYTDDAVLAKLSALNETQESIVTVAQWVMFHRRHADRTAQLWLSRLKDSGSNKRLNLIYLANEVAQQSKARKKDDFLIAFSPVIAEATASAYKGATSDVQLKIRRVVEVWRQRQVFEIPIQDAVEARIEEIDKSKTSGKRGGGSIFSSNTPSSVPSDLVPLVEPQQTITKLVLSTRTSTNAASQDYDKLMGPSANPPTAPVYAARLNGLLKTLANAEGAVAESIKARKLLIEGLEKMLGSNREALTAEEKQLEELAGRKKETDAKKKSVEDNIMRDIASNSNPGTPNGPPEGSPGASRNSTTPAPEPDRPEVEALTPPDFPRPPSTEPIPEFDLDYTNSSASAANSAHSISIAERTITQAPSAGSDLLSSLATSYGRPTPAASGGTVKKRKLNDEFPDLGGDAMDGLDADVAEMLAQDGRNVN</sequence>
<protein>
    <submittedName>
        <fullName evidence="3">Putative Regulator of Ty1 Transposition</fullName>
    </submittedName>
</protein>
<dbReference type="InterPro" id="IPR006569">
    <property type="entry name" value="CID_dom"/>
</dbReference>
<dbReference type="PROSITE" id="PS51391">
    <property type="entry name" value="CID"/>
    <property type="match status" value="1"/>
</dbReference>
<feature type="compositionally biased region" description="Polar residues" evidence="1">
    <location>
        <begin position="146"/>
        <end position="156"/>
    </location>
</feature>
<feature type="domain" description="CID" evidence="2">
    <location>
        <begin position="1"/>
        <end position="133"/>
    </location>
</feature>
<proteinExistence type="predicted"/>
<dbReference type="GeneID" id="43597670"/>
<feature type="region of interest" description="Disordered" evidence="1">
    <location>
        <begin position="369"/>
        <end position="395"/>
    </location>
</feature>
<dbReference type="PANTHER" id="PTHR12460">
    <property type="entry name" value="CYCLIN-DEPENDENT KINASE INHIBITOR-RELATED PROTEIN"/>
    <property type="match status" value="1"/>
</dbReference>
<organism evidence="3 4">
    <name type="scientific">Venustampulla echinocandica</name>
    <dbReference type="NCBI Taxonomy" id="2656787"/>
    <lineage>
        <taxon>Eukaryota</taxon>
        <taxon>Fungi</taxon>
        <taxon>Dikarya</taxon>
        <taxon>Ascomycota</taxon>
        <taxon>Pezizomycotina</taxon>
        <taxon>Leotiomycetes</taxon>
        <taxon>Helotiales</taxon>
        <taxon>Pleuroascaceae</taxon>
        <taxon>Venustampulla</taxon>
    </lineage>
</organism>
<evidence type="ECO:0000259" key="2">
    <source>
        <dbReference type="PROSITE" id="PS51391"/>
    </source>
</evidence>
<dbReference type="STRING" id="2656787.A0A370TPF3"/>
<dbReference type="Proteomes" id="UP000254866">
    <property type="component" value="Unassembled WGS sequence"/>
</dbReference>
<dbReference type="EMBL" id="NPIC01000003">
    <property type="protein sequence ID" value="RDL37388.1"/>
    <property type="molecule type" value="Genomic_DNA"/>
</dbReference>
<name>A0A370TPF3_9HELO</name>
<keyword evidence="4" id="KW-1185">Reference proteome</keyword>
<dbReference type="Gene3D" id="1.25.40.90">
    <property type="match status" value="1"/>
</dbReference>
<feature type="region of interest" description="Disordered" evidence="1">
    <location>
        <begin position="257"/>
        <end position="349"/>
    </location>
</feature>
<feature type="compositionally biased region" description="Low complexity" evidence="1">
    <location>
        <begin position="339"/>
        <end position="349"/>
    </location>
</feature>
<evidence type="ECO:0000256" key="1">
    <source>
        <dbReference type="SAM" id="MobiDB-lite"/>
    </source>
</evidence>
<dbReference type="SUPFAM" id="SSF48464">
    <property type="entry name" value="ENTH/VHS domain"/>
    <property type="match status" value="1"/>
</dbReference>
<dbReference type="OrthoDB" id="10069473at2759"/>
<evidence type="ECO:0000313" key="3">
    <source>
        <dbReference type="EMBL" id="RDL37388.1"/>
    </source>
</evidence>
<dbReference type="GO" id="GO:0099122">
    <property type="term" value="F:RNA polymerase II C-terminal domain binding"/>
    <property type="evidence" value="ECO:0007669"/>
    <property type="project" value="InterPro"/>
</dbReference>
<gene>
    <name evidence="3" type="ORF">BP5553_04821</name>
</gene>
<feature type="compositionally biased region" description="Basic and acidic residues" evidence="1">
    <location>
        <begin position="257"/>
        <end position="275"/>
    </location>
</feature>
<dbReference type="CDD" id="cd17003">
    <property type="entry name" value="CID_Rtt103"/>
    <property type="match status" value="1"/>
</dbReference>
<dbReference type="AlphaFoldDB" id="A0A370TPF3"/>
<dbReference type="InterPro" id="IPR008942">
    <property type="entry name" value="ENTH_VHS"/>
</dbReference>
<dbReference type="PANTHER" id="PTHR12460:SF0">
    <property type="entry name" value="CID DOMAIN-CONTAINING PROTEIN-RELATED"/>
    <property type="match status" value="1"/>
</dbReference>
<reference evidence="3 4" key="1">
    <citation type="journal article" date="2018" name="IMA Fungus">
        <title>IMA Genome-F 9: Draft genome sequence of Annulohypoxylon stygium, Aspergillus mulundensis, Berkeleyomyces basicola (syn. Thielaviopsis basicola), Ceratocystis smalleyi, two Cercospora beticola strains, Coleophoma cylindrospora, Fusarium fracticaudum, Phialophora cf. hyalina, and Morchella septimelata.</title>
        <authorList>
            <person name="Wingfield B.D."/>
            <person name="Bills G.F."/>
            <person name="Dong Y."/>
            <person name="Huang W."/>
            <person name="Nel W.J."/>
            <person name="Swalarsk-Parry B.S."/>
            <person name="Vaghefi N."/>
            <person name="Wilken P.M."/>
            <person name="An Z."/>
            <person name="de Beer Z.W."/>
            <person name="De Vos L."/>
            <person name="Chen L."/>
            <person name="Duong T.A."/>
            <person name="Gao Y."/>
            <person name="Hammerbacher A."/>
            <person name="Kikkert J.R."/>
            <person name="Li Y."/>
            <person name="Li H."/>
            <person name="Li K."/>
            <person name="Li Q."/>
            <person name="Liu X."/>
            <person name="Ma X."/>
            <person name="Naidoo K."/>
            <person name="Pethybridge S.J."/>
            <person name="Sun J."/>
            <person name="Steenkamp E.T."/>
            <person name="van der Nest M.A."/>
            <person name="van Wyk S."/>
            <person name="Wingfield M.J."/>
            <person name="Xiong C."/>
            <person name="Yue Q."/>
            <person name="Zhang X."/>
        </authorList>
    </citation>
    <scope>NUCLEOTIDE SEQUENCE [LARGE SCALE GENOMIC DNA]</scope>
    <source>
        <strain evidence="3 4">BP 5553</strain>
    </source>
</reference>
<comment type="caution">
    <text evidence="3">The sequence shown here is derived from an EMBL/GenBank/DDBJ whole genome shotgun (WGS) entry which is preliminary data.</text>
</comment>
<feature type="compositionally biased region" description="Pro residues" evidence="1">
    <location>
        <begin position="319"/>
        <end position="328"/>
    </location>
</feature>
<evidence type="ECO:0000313" key="4">
    <source>
        <dbReference type="Proteomes" id="UP000254866"/>
    </source>
</evidence>
<dbReference type="RefSeq" id="XP_031870044.1">
    <property type="nucleotide sequence ID" value="XM_032013444.1"/>
</dbReference>
<dbReference type="Pfam" id="PF04818">
    <property type="entry name" value="CID"/>
    <property type="match status" value="1"/>
</dbReference>
<dbReference type="SMART" id="SM00582">
    <property type="entry name" value="RPR"/>
    <property type="match status" value="1"/>
</dbReference>
<accession>A0A370TPF3</accession>
<feature type="region of interest" description="Disordered" evidence="1">
    <location>
        <begin position="136"/>
        <end position="159"/>
    </location>
</feature>
<dbReference type="GO" id="GO:0031124">
    <property type="term" value="P:mRNA 3'-end processing"/>
    <property type="evidence" value="ECO:0007669"/>
    <property type="project" value="InterPro"/>
</dbReference>
<dbReference type="InterPro" id="IPR047883">
    <property type="entry name" value="Rtt103-like_CID"/>
</dbReference>